<comment type="caution">
    <text evidence="3">The sequence shown here is derived from an EMBL/GenBank/DDBJ whole genome shotgun (WGS) entry which is preliminary data.</text>
</comment>
<dbReference type="PANTHER" id="PTHR30404">
    <property type="entry name" value="N-ACETYLMURAMOYL-L-ALANINE AMIDASE"/>
    <property type="match status" value="1"/>
</dbReference>
<dbReference type="eggNOG" id="COG0860">
    <property type="taxonomic scope" value="Bacteria"/>
</dbReference>
<dbReference type="Gene3D" id="3.40.630.40">
    <property type="entry name" value="Zn-dependent exopeptidases"/>
    <property type="match status" value="1"/>
</dbReference>
<dbReference type="InterPro" id="IPR002508">
    <property type="entry name" value="MurNAc-LAA_cat"/>
</dbReference>
<proteinExistence type="predicted"/>
<evidence type="ECO:0000259" key="2">
    <source>
        <dbReference type="SMART" id="SM00646"/>
    </source>
</evidence>
<dbReference type="RefSeq" id="WP_018656597.1">
    <property type="nucleotide sequence ID" value="NZ_HF951994.1"/>
</dbReference>
<dbReference type="Pfam" id="PF01520">
    <property type="entry name" value="Amidase_3"/>
    <property type="match status" value="1"/>
</dbReference>
<dbReference type="GO" id="GO:0030288">
    <property type="term" value="C:outer membrane-bounded periplasmic space"/>
    <property type="evidence" value="ECO:0007669"/>
    <property type="project" value="TreeGrafter"/>
</dbReference>
<reference evidence="3" key="1">
    <citation type="submission" date="2013-03" db="EMBL/GenBank/DDBJ databases">
        <title>Draft genome sequence of the hydrogen-ethanol-producing anaerobic alkalithermophilic Caloramator celere.</title>
        <authorList>
            <person name="Ciranna A."/>
            <person name="Larjo A."/>
            <person name="Kivisto A."/>
            <person name="Santala V."/>
            <person name="Roos C."/>
            <person name="Karp M."/>
        </authorList>
    </citation>
    <scope>NUCLEOTIDE SEQUENCE [LARGE SCALE GENOMIC DNA]</scope>
    <source>
        <strain evidence="3">DSM 8682</strain>
    </source>
</reference>
<dbReference type="HOGENOM" id="CLU_2290351_0_0_9"/>
<dbReference type="Proteomes" id="UP000014923">
    <property type="component" value="Unassembled WGS sequence"/>
</dbReference>
<keyword evidence="1 3" id="KW-0378">Hydrolase</keyword>
<dbReference type="OrthoDB" id="9772024at2"/>
<dbReference type="EC" id="3.5.1.28" evidence="3"/>
<gene>
    <name evidence="3" type="ORF">TCEL_00019</name>
</gene>
<dbReference type="PANTHER" id="PTHR30404:SF0">
    <property type="entry name" value="N-ACETYLMURAMOYL-L-ALANINE AMIDASE AMIC"/>
    <property type="match status" value="1"/>
</dbReference>
<feature type="domain" description="MurNAc-LAA" evidence="2">
    <location>
        <begin position="16"/>
        <end position="98"/>
    </location>
</feature>
<protein>
    <submittedName>
        <fullName evidence="3">N-acetylmuramoyl-L-alanine amidase</fullName>
        <ecNumber evidence="3">3.5.1.28</ecNumber>
    </submittedName>
</protein>
<dbReference type="CDD" id="cd02696">
    <property type="entry name" value="MurNAc-LAA"/>
    <property type="match status" value="1"/>
</dbReference>
<organism evidence="3 4">
    <name type="scientific">Thermobrachium celere DSM 8682</name>
    <dbReference type="NCBI Taxonomy" id="941824"/>
    <lineage>
        <taxon>Bacteria</taxon>
        <taxon>Bacillati</taxon>
        <taxon>Bacillota</taxon>
        <taxon>Clostridia</taxon>
        <taxon>Eubacteriales</taxon>
        <taxon>Clostridiaceae</taxon>
        <taxon>Thermobrachium</taxon>
    </lineage>
</organism>
<sequence length="101" mass="11447">MKNPARNSRESLKNRVDFANSIGADYFISIHCNSAADKNASGSEVYCYSLRSPAKSIAEQILKELVDKMGFRNRGVKTRNFYVLKHTRSVLPVCALLKWHL</sequence>
<name>R7RPG2_9CLOT</name>
<evidence type="ECO:0000256" key="1">
    <source>
        <dbReference type="ARBA" id="ARBA00022801"/>
    </source>
</evidence>
<accession>R7RPG2</accession>
<dbReference type="SUPFAM" id="SSF53187">
    <property type="entry name" value="Zn-dependent exopeptidases"/>
    <property type="match status" value="1"/>
</dbReference>
<dbReference type="InterPro" id="IPR050695">
    <property type="entry name" value="N-acetylmuramoyl_amidase_3"/>
</dbReference>
<evidence type="ECO:0000313" key="3">
    <source>
        <dbReference type="EMBL" id="CDF57125.1"/>
    </source>
</evidence>
<evidence type="ECO:0000313" key="4">
    <source>
        <dbReference type="Proteomes" id="UP000014923"/>
    </source>
</evidence>
<keyword evidence="4" id="KW-1185">Reference proteome</keyword>
<dbReference type="EMBL" id="CAVN010000029">
    <property type="protein sequence ID" value="CDF57125.1"/>
    <property type="molecule type" value="Genomic_DNA"/>
</dbReference>
<dbReference type="GO" id="GO:0009253">
    <property type="term" value="P:peptidoglycan catabolic process"/>
    <property type="evidence" value="ECO:0007669"/>
    <property type="project" value="InterPro"/>
</dbReference>
<dbReference type="AlphaFoldDB" id="R7RPG2"/>
<dbReference type="SMART" id="SM00646">
    <property type="entry name" value="Ami_3"/>
    <property type="match status" value="1"/>
</dbReference>
<dbReference type="GO" id="GO:0008745">
    <property type="term" value="F:N-acetylmuramoyl-L-alanine amidase activity"/>
    <property type="evidence" value="ECO:0007669"/>
    <property type="project" value="UniProtKB-EC"/>
</dbReference>